<sequence length="339" mass="39671">MSYSEGTTSPQDEIARSFQYLLSMMKAGEEKDKDKDKEIIDDEADKPRHCCICSSIDRTRLMIRCDYCEQWYHGDCIGLEKETTEWIKRYACPPCSEANPEAKTVYKEERGKDLAEKEEPDGDKEDPEKASREMLKNTKKRKKPKISKDYDHLMKMRDNQKDLDKAKETTGDKSWETRHCGVEEGQGRPRRKAKVKFLLRMKKMMRDQETTGVDGQVRQRRKAKVDNHRKRKKMGDKENGEDKKTTSNEPRNCGLCCSIGRTRVMICCDYCHEWYHRDCIGIGRDAYRRITKYACPPCASLLKMKPEDQIVYEEEEAVKDSAEDEEEEEELDQVLIQDV</sequence>
<dbReference type="RefSeq" id="XP_038066417.1">
    <property type="nucleotide sequence ID" value="XM_038210489.1"/>
</dbReference>
<dbReference type="InterPro" id="IPR013083">
    <property type="entry name" value="Znf_RING/FYVE/PHD"/>
</dbReference>
<evidence type="ECO:0000313" key="10">
    <source>
        <dbReference type="Proteomes" id="UP000887568"/>
    </source>
</evidence>
<dbReference type="GO" id="GO:0045893">
    <property type="term" value="P:positive regulation of DNA-templated transcription"/>
    <property type="evidence" value="ECO:0007669"/>
    <property type="project" value="TreeGrafter"/>
</dbReference>
<dbReference type="InterPro" id="IPR011011">
    <property type="entry name" value="Znf_FYVE_PHD"/>
</dbReference>
<dbReference type="AlphaFoldDB" id="A0A914ARM0"/>
<evidence type="ECO:0000256" key="4">
    <source>
        <dbReference type="ARBA" id="ARBA00022833"/>
    </source>
</evidence>
<evidence type="ECO:0000256" key="1">
    <source>
        <dbReference type="ARBA" id="ARBA00004123"/>
    </source>
</evidence>
<organism evidence="9 10">
    <name type="scientific">Patiria miniata</name>
    <name type="common">Bat star</name>
    <name type="synonym">Asterina miniata</name>
    <dbReference type="NCBI Taxonomy" id="46514"/>
    <lineage>
        <taxon>Eukaryota</taxon>
        <taxon>Metazoa</taxon>
        <taxon>Echinodermata</taxon>
        <taxon>Eleutherozoa</taxon>
        <taxon>Asterozoa</taxon>
        <taxon>Asteroidea</taxon>
        <taxon>Valvatacea</taxon>
        <taxon>Valvatida</taxon>
        <taxon>Asterinidae</taxon>
        <taxon>Patiria</taxon>
    </lineage>
</organism>
<evidence type="ECO:0000256" key="3">
    <source>
        <dbReference type="ARBA" id="ARBA00022771"/>
    </source>
</evidence>
<dbReference type="InterPro" id="IPR001965">
    <property type="entry name" value="Znf_PHD"/>
</dbReference>
<dbReference type="GO" id="GO:0008270">
    <property type="term" value="F:zinc ion binding"/>
    <property type="evidence" value="ECO:0007669"/>
    <property type="project" value="UniProtKB-KW"/>
</dbReference>
<feature type="compositionally biased region" description="Basic and acidic residues" evidence="7">
    <location>
        <begin position="146"/>
        <end position="175"/>
    </location>
</feature>
<feature type="region of interest" description="Disordered" evidence="7">
    <location>
        <begin position="315"/>
        <end position="339"/>
    </location>
</feature>
<dbReference type="Gene3D" id="2.60.120.650">
    <property type="entry name" value="Cupin"/>
    <property type="match status" value="1"/>
</dbReference>
<dbReference type="OrthoDB" id="784962at2759"/>
<keyword evidence="5" id="KW-0539">Nucleus</keyword>
<dbReference type="GO" id="GO:0048188">
    <property type="term" value="C:Set1C/COMPASS complex"/>
    <property type="evidence" value="ECO:0007669"/>
    <property type="project" value="InterPro"/>
</dbReference>
<evidence type="ECO:0000256" key="7">
    <source>
        <dbReference type="SAM" id="MobiDB-lite"/>
    </source>
</evidence>
<dbReference type="InterPro" id="IPR019787">
    <property type="entry name" value="Znf_PHD-finger"/>
</dbReference>
<evidence type="ECO:0000256" key="2">
    <source>
        <dbReference type="ARBA" id="ARBA00022723"/>
    </source>
</evidence>
<dbReference type="SUPFAM" id="SSF57903">
    <property type="entry name" value="FYVE/PHD zinc finger"/>
    <property type="match status" value="2"/>
</dbReference>
<feature type="compositionally biased region" description="Basic and acidic residues" evidence="7">
    <location>
        <begin position="104"/>
        <end position="117"/>
    </location>
</feature>
<keyword evidence="3 6" id="KW-0863">Zinc-finger</keyword>
<dbReference type="SMART" id="SM00249">
    <property type="entry name" value="PHD"/>
    <property type="match status" value="2"/>
</dbReference>
<dbReference type="Proteomes" id="UP000887568">
    <property type="component" value="Unplaced"/>
</dbReference>
<comment type="subcellular location">
    <subcellularLocation>
        <location evidence="1">Nucleus</location>
    </subcellularLocation>
</comment>
<dbReference type="InterPro" id="IPR037869">
    <property type="entry name" value="Spp1/CFP1"/>
</dbReference>
<dbReference type="GeneID" id="119736473"/>
<evidence type="ECO:0000259" key="8">
    <source>
        <dbReference type="PROSITE" id="PS50016"/>
    </source>
</evidence>
<keyword evidence="4" id="KW-0862">Zinc</keyword>
<protein>
    <recommendedName>
        <fullName evidence="8">PHD-type domain-containing protein</fullName>
    </recommendedName>
</protein>
<dbReference type="PANTHER" id="PTHR46174">
    <property type="entry name" value="CXXC-TYPE ZINC FINGER PROTEIN 1"/>
    <property type="match status" value="1"/>
</dbReference>
<feature type="region of interest" description="Disordered" evidence="7">
    <location>
        <begin position="208"/>
        <end position="249"/>
    </location>
</feature>
<feature type="compositionally biased region" description="Basic residues" evidence="7">
    <location>
        <begin position="218"/>
        <end position="234"/>
    </location>
</feature>
<dbReference type="Gene3D" id="3.30.40.10">
    <property type="entry name" value="Zinc/RING finger domain, C3HC4 (zinc finger)"/>
    <property type="match status" value="1"/>
</dbReference>
<keyword evidence="2" id="KW-0479">Metal-binding</keyword>
<name>A0A914ARM0_PATMI</name>
<dbReference type="EnsemblMetazoa" id="XM_038210489.1">
    <property type="protein sequence ID" value="XP_038066417.1"/>
    <property type="gene ID" value="LOC119736473"/>
</dbReference>
<accession>A0A914ARM0</accession>
<evidence type="ECO:0000313" key="9">
    <source>
        <dbReference type="EnsemblMetazoa" id="XP_038066417.1"/>
    </source>
</evidence>
<dbReference type="PROSITE" id="PS50016">
    <property type="entry name" value="ZF_PHD_2"/>
    <property type="match status" value="1"/>
</dbReference>
<proteinExistence type="predicted"/>
<dbReference type="Pfam" id="PF00628">
    <property type="entry name" value="PHD"/>
    <property type="match status" value="2"/>
</dbReference>
<dbReference type="PROSITE" id="PS01359">
    <property type="entry name" value="ZF_PHD_1"/>
    <property type="match status" value="2"/>
</dbReference>
<reference evidence="9" key="1">
    <citation type="submission" date="2022-11" db="UniProtKB">
        <authorList>
            <consortium name="EnsemblMetazoa"/>
        </authorList>
    </citation>
    <scope>IDENTIFICATION</scope>
</reference>
<feature type="domain" description="PHD-type" evidence="8">
    <location>
        <begin position="47"/>
        <end position="98"/>
    </location>
</feature>
<feature type="region of interest" description="Disordered" evidence="7">
    <location>
        <begin position="102"/>
        <end position="175"/>
    </location>
</feature>
<dbReference type="InterPro" id="IPR019786">
    <property type="entry name" value="Zinc_finger_PHD-type_CS"/>
</dbReference>
<feature type="compositionally biased region" description="Acidic residues" evidence="7">
    <location>
        <begin position="315"/>
        <end position="332"/>
    </location>
</feature>
<dbReference type="PANTHER" id="PTHR46174:SF1">
    <property type="entry name" value="CXXC-TYPE ZINC FINGER PROTEIN 1"/>
    <property type="match status" value="1"/>
</dbReference>
<feature type="compositionally biased region" description="Basic and acidic residues" evidence="7">
    <location>
        <begin position="126"/>
        <end position="136"/>
    </location>
</feature>
<feature type="compositionally biased region" description="Basic and acidic residues" evidence="7">
    <location>
        <begin position="235"/>
        <end position="246"/>
    </location>
</feature>
<evidence type="ECO:0000256" key="5">
    <source>
        <dbReference type="ARBA" id="ARBA00023242"/>
    </source>
</evidence>
<keyword evidence="10" id="KW-1185">Reference proteome</keyword>
<evidence type="ECO:0000256" key="6">
    <source>
        <dbReference type="PROSITE-ProRule" id="PRU00146"/>
    </source>
</evidence>